<dbReference type="Proteomes" id="UP000297975">
    <property type="component" value="Unassembled WGS sequence"/>
</dbReference>
<feature type="transmembrane region" description="Helical" evidence="1">
    <location>
        <begin position="6"/>
        <end position="27"/>
    </location>
</feature>
<keyword evidence="1" id="KW-1133">Transmembrane helix</keyword>
<evidence type="ECO:0000256" key="1">
    <source>
        <dbReference type="SAM" id="Phobius"/>
    </source>
</evidence>
<dbReference type="EMBL" id="SOPW01000014">
    <property type="protein sequence ID" value="TFB15019.1"/>
    <property type="molecule type" value="Genomic_DNA"/>
</dbReference>
<name>A0A4Y8IH41_9BACI</name>
<reference evidence="2 3" key="1">
    <citation type="submission" date="2019-03" db="EMBL/GenBank/DDBJ databases">
        <authorList>
            <person name="He R.-H."/>
        </authorList>
    </citation>
    <scope>NUCLEOTIDE SEQUENCE [LARGE SCALE GENOMIC DNA]</scope>
    <source>
        <strain evidence="3">SH 714</strain>
    </source>
</reference>
<keyword evidence="1" id="KW-0812">Transmembrane</keyword>
<accession>A0A4Y8IH41</accession>
<proteinExistence type="predicted"/>
<sequence>MKHRYFVLPIVTTTILLLIGIVFFHWLNQPIKGNDFTKMTIYMNWDNEGPFVITDKDVIDSCIKKINSSSKKDITKIVLEQGPDGRIIFEGKKTVEVKVFSYGGNVVTDKYLINTGFNLENIIQKNSHKK</sequence>
<comment type="caution">
    <text evidence="2">The sequence shown here is derived from an EMBL/GenBank/DDBJ whole genome shotgun (WGS) entry which is preliminary data.</text>
</comment>
<organism evidence="2 3">
    <name type="scientific">Filobacillus milosensis</name>
    <dbReference type="NCBI Taxonomy" id="94137"/>
    <lineage>
        <taxon>Bacteria</taxon>
        <taxon>Bacillati</taxon>
        <taxon>Bacillota</taxon>
        <taxon>Bacilli</taxon>
        <taxon>Bacillales</taxon>
        <taxon>Bacillaceae</taxon>
        <taxon>Filobacillus</taxon>
    </lineage>
</organism>
<evidence type="ECO:0000313" key="2">
    <source>
        <dbReference type="EMBL" id="TFB15019.1"/>
    </source>
</evidence>
<keyword evidence="3" id="KW-1185">Reference proteome</keyword>
<keyword evidence="1" id="KW-0472">Membrane</keyword>
<dbReference type="OrthoDB" id="2879574at2"/>
<dbReference type="AlphaFoldDB" id="A0A4Y8IH41"/>
<evidence type="ECO:0000313" key="3">
    <source>
        <dbReference type="Proteomes" id="UP000297975"/>
    </source>
</evidence>
<protein>
    <submittedName>
        <fullName evidence="2">Uncharacterized protein</fullName>
    </submittedName>
</protein>
<dbReference type="RefSeq" id="WP_134340762.1">
    <property type="nucleotide sequence ID" value="NZ_SOPW01000014.1"/>
</dbReference>
<gene>
    <name evidence="2" type="ORF">E3U55_12240</name>
</gene>